<protein>
    <submittedName>
        <fullName evidence="2">Uncharacterized protein</fullName>
    </submittedName>
</protein>
<evidence type="ECO:0000313" key="3">
    <source>
        <dbReference type="Proteomes" id="UP000291343"/>
    </source>
</evidence>
<reference evidence="2 3" key="1">
    <citation type="journal article" date="2017" name="Gigascience">
        <title>Genome sequence of the small brown planthopper, Laodelphax striatellus.</title>
        <authorList>
            <person name="Zhu J."/>
            <person name="Jiang F."/>
            <person name="Wang X."/>
            <person name="Yang P."/>
            <person name="Bao Y."/>
            <person name="Zhao W."/>
            <person name="Wang W."/>
            <person name="Lu H."/>
            <person name="Wang Q."/>
            <person name="Cui N."/>
            <person name="Li J."/>
            <person name="Chen X."/>
            <person name="Luo L."/>
            <person name="Yu J."/>
            <person name="Kang L."/>
            <person name="Cui F."/>
        </authorList>
    </citation>
    <scope>NUCLEOTIDE SEQUENCE [LARGE SCALE GENOMIC DNA]</scope>
    <source>
        <strain evidence="2">Lst14</strain>
    </source>
</reference>
<feature type="compositionally biased region" description="Basic and acidic residues" evidence="1">
    <location>
        <begin position="208"/>
        <end position="224"/>
    </location>
</feature>
<sequence>MEQRTSSAEQIMMNRKEGVKIQSTLFCEQISTLPQVTIKRHFAAFSKPINSSVSRTTSRPSSSNISSTNGSTINVPLIISEETRTVEENFRTSTKAKISRKKSARTVTPKQPEAALKAASCSRLQPTISKEAETNKSKSTAVAPQKESDETTTQGEFVLDTVGHQLAFIENSSLKTNREKHQKTDATKRFGRTTRADESRKVNAIRKKVSEKDSSKNRTDEHFQQCESERLLKPYNPSDYTEKEPSVQSVVPPNPLPRLIGLSEDMFQSTATLNLLLSQTSKDNLVNKNSQNQVVDEDRWNRCVLAFENLHERTRKDEEPETKKHNVEEHIGRKLNVTALGGTSSETAAASLSKKAHNAEVNLGGLRPHCLPTDSSSESPPTSLQTSSHAISRLSCILGKKCRLSATGELKNWRRLALEIYRGDESSWC</sequence>
<feature type="region of interest" description="Disordered" evidence="1">
    <location>
        <begin position="49"/>
        <end position="71"/>
    </location>
</feature>
<feature type="compositionally biased region" description="Low complexity" evidence="1">
    <location>
        <begin position="50"/>
        <end position="71"/>
    </location>
</feature>
<accession>A0A482X0V6</accession>
<dbReference type="AlphaFoldDB" id="A0A482X0V6"/>
<organism evidence="2 3">
    <name type="scientific">Laodelphax striatellus</name>
    <name type="common">Small brown planthopper</name>
    <name type="synonym">Delphax striatella</name>
    <dbReference type="NCBI Taxonomy" id="195883"/>
    <lineage>
        <taxon>Eukaryota</taxon>
        <taxon>Metazoa</taxon>
        <taxon>Ecdysozoa</taxon>
        <taxon>Arthropoda</taxon>
        <taxon>Hexapoda</taxon>
        <taxon>Insecta</taxon>
        <taxon>Pterygota</taxon>
        <taxon>Neoptera</taxon>
        <taxon>Paraneoptera</taxon>
        <taxon>Hemiptera</taxon>
        <taxon>Auchenorrhyncha</taxon>
        <taxon>Fulgoroidea</taxon>
        <taxon>Delphacidae</taxon>
        <taxon>Criomorphinae</taxon>
        <taxon>Laodelphax</taxon>
    </lineage>
</organism>
<proteinExistence type="predicted"/>
<name>A0A482X0V6_LAOST</name>
<evidence type="ECO:0000313" key="2">
    <source>
        <dbReference type="EMBL" id="RZF39176.1"/>
    </source>
</evidence>
<dbReference type="Proteomes" id="UP000291343">
    <property type="component" value="Unassembled WGS sequence"/>
</dbReference>
<comment type="caution">
    <text evidence="2">The sequence shown here is derived from an EMBL/GenBank/DDBJ whole genome shotgun (WGS) entry which is preliminary data.</text>
</comment>
<gene>
    <name evidence="2" type="ORF">LSTR_LSTR005804</name>
</gene>
<feature type="region of interest" description="Disordered" evidence="1">
    <location>
        <begin position="175"/>
        <end position="224"/>
    </location>
</feature>
<keyword evidence="3" id="KW-1185">Reference proteome</keyword>
<feature type="region of interest" description="Disordered" evidence="1">
    <location>
        <begin position="91"/>
        <end position="153"/>
    </location>
</feature>
<dbReference type="EMBL" id="QKKF02020490">
    <property type="protein sequence ID" value="RZF39176.1"/>
    <property type="molecule type" value="Genomic_DNA"/>
</dbReference>
<dbReference type="InParanoid" id="A0A482X0V6"/>
<feature type="compositionally biased region" description="Basic and acidic residues" evidence="1">
    <location>
        <begin position="176"/>
        <end position="201"/>
    </location>
</feature>
<evidence type="ECO:0000256" key="1">
    <source>
        <dbReference type="SAM" id="MobiDB-lite"/>
    </source>
</evidence>